<name>A0A0P9H6V3_9CHLR</name>
<dbReference type="InterPro" id="IPR040999">
    <property type="entry name" value="Mak_N_cap"/>
</dbReference>
<gene>
    <name evidence="13" type="ORF">SE17_31680</name>
</gene>
<dbReference type="Pfam" id="PF18085">
    <property type="entry name" value="Mak_N_cap"/>
    <property type="match status" value="1"/>
</dbReference>
<sequence>RWFSGKARTVAETQVQAAIPLDYTGGRAFLTLLRVAYADGGAETYVLPLAHAEAGSLAQTALPEHALVAHVGGGTLFDPIYAPDFCAALLDLIAHQKHVAAGDGMLIASTTSAFPELRGPLDQPLAPKVSTAEQSNSSIIFGDRLIMKLFRRLEPGLNPDLEIGAFLTEAGNFANIPPVAGALEYDAGTRMTLALLQGFVPNRGDAWYYTLDTIAATFTGLLAEPNATPPGGAAALLDDSARDLPDAAARLLGNYADSAALLGRRTGEMHLALASGSAPNFAPEPFTPAFQAAVLRSMESRAQQSFDLLRSSVANLPAALQADAQRVLEHEGDVVARLRAALDQPIDAQRTRIHGDYHLGQVLYTGSDFFIIDFEGEPARPLDQRREKGAALQDVAGMLRSLHYAPYAVLFGQAPGVAFDEGQRAALEPWARAWHRWAGAAFLRSYLATVGDAPFLPRTRVALHTLLEAYLLDKAVYELRYELN</sequence>
<comment type="catalytic activity">
    <reaction evidence="10">
        <text>D-maltose + ATP = alpha-maltose 1-phosphate + ADP + H(+)</text>
        <dbReference type="Rhea" id="RHEA:31915"/>
        <dbReference type="ChEBI" id="CHEBI:15378"/>
        <dbReference type="ChEBI" id="CHEBI:17306"/>
        <dbReference type="ChEBI" id="CHEBI:30616"/>
        <dbReference type="ChEBI" id="CHEBI:63576"/>
        <dbReference type="ChEBI" id="CHEBI:456216"/>
        <dbReference type="EC" id="2.7.1.175"/>
    </reaction>
</comment>
<dbReference type="InterPro" id="IPR012811">
    <property type="entry name" value="TreS_maltokin_C_dom"/>
</dbReference>
<reference evidence="13 14" key="1">
    <citation type="submission" date="2015-09" db="EMBL/GenBank/DDBJ databases">
        <title>Draft genome sequence of Kouleothrix aurantiaca JCM 19913.</title>
        <authorList>
            <person name="Hemp J."/>
        </authorList>
    </citation>
    <scope>NUCLEOTIDE SEQUENCE [LARGE SCALE GENOMIC DNA]</scope>
    <source>
        <strain evidence="13 14">COM-B</strain>
    </source>
</reference>
<keyword evidence="7" id="KW-0547">Nucleotide-binding</keyword>
<evidence type="ECO:0000256" key="5">
    <source>
        <dbReference type="ARBA" id="ARBA00022600"/>
    </source>
</evidence>
<dbReference type="EMBL" id="LJCR01001864">
    <property type="protein sequence ID" value="KPV49603.1"/>
    <property type="molecule type" value="Genomic_DNA"/>
</dbReference>
<comment type="similarity">
    <text evidence="2">Belongs to the aminoglycoside phosphotransferase family.</text>
</comment>
<dbReference type="AlphaFoldDB" id="A0A0P9H6V3"/>
<keyword evidence="14" id="KW-1185">Reference proteome</keyword>
<dbReference type="Pfam" id="PF01636">
    <property type="entry name" value="APH"/>
    <property type="match status" value="1"/>
</dbReference>
<evidence type="ECO:0000313" key="13">
    <source>
        <dbReference type="EMBL" id="KPV49603.1"/>
    </source>
</evidence>
<evidence type="ECO:0000256" key="3">
    <source>
        <dbReference type="ARBA" id="ARBA00011962"/>
    </source>
</evidence>
<dbReference type="EC" id="2.7.1.175" evidence="3"/>
<comment type="caution">
    <text evidence="13">The sequence shown here is derived from an EMBL/GenBank/DDBJ whole genome shotgun (WGS) entry which is preliminary data.</text>
</comment>
<protein>
    <recommendedName>
        <fullName evidence="4">Maltokinase</fullName>
        <ecNumber evidence="3">2.7.1.175</ecNumber>
    </recommendedName>
    <alternativeName>
        <fullName evidence="9">Maltose-1-phosphate synthase</fullName>
    </alternativeName>
</protein>
<evidence type="ECO:0000256" key="6">
    <source>
        <dbReference type="ARBA" id="ARBA00022679"/>
    </source>
</evidence>
<feature type="non-terminal residue" evidence="13">
    <location>
        <position position="1"/>
    </location>
</feature>
<keyword evidence="8" id="KW-0067">ATP-binding</keyword>
<keyword evidence="5" id="KW-0321">Glycogen metabolism</keyword>
<organism evidence="13 14">
    <name type="scientific">Kouleothrix aurantiaca</name>
    <dbReference type="NCBI Taxonomy" id="186479"/>
    <lineage>
        <taxon>Bacteria</taxon>
        <taxon>Bacillati</taxon>
        <taxon>Chloroflexota</taxon>
        <taxon>Chloroflexia</taxon>
        <taxon>Chloroflexales</taxon>
        <taxon>Roseiflexineae</taxon>
        <taxon>Roseiflexaceae</taxon>
        <taxon>Kouleothrix</taxon>
    </lineage>
</organism>
<feature type="domain" description="Maltokinase N-terminal cap" evidence="12">
    <location>
        <begin position="1"/>
        <end position="76"/>
    </location>
</feature>
<dbReference type="InterPro" id="IPR002575">
    <property type="entry name" value="Aminoglycoside_PTrfase"/>
</dbReference>
<keyword evidence="6" id="KW-0808">Transferase</keyword>
<evidence type="ECO:0000313" key="14">
    <source>
        <dbReference type="Proteomes" id="UP000050509"/>
    </source>
</evidence>
<evidence type="ECO:0000256" key="2">
    <source>
        <dbReference type="ARBA" id="ARBA00006219"/>
    </source>
</evidence>
<dbReference type="NCBIfam" id="TIGR02457">
    <property type="entry name" value="TreS_Cterm"/>
    <property type="match status" value="1"/>
</dbReference>
<keyword evidence="5" id="KW-0119">Carbohydrate metabolism</keyword>
<dbReference type="GO" id="GO:0005524">
    <property type="term" value="F:ATP binding"/>
    <property type="evidence" value="ECO:0007669"/>
    <property type="project" value="UniProtKB-KW"/>
</dbReference>
<dbReference type="Gene3D" id="3.90.1200.10">
    <property type="match status" value="1"/>
</dbReference>
<evidence type="ECO:0000256" key="1">
    <source>
        <dbReference type="ARBA" id="ARBA00004964"/>
    </source>
</evidence>
<evidence type="ECO:0000256" key="4">
    <source>
        <dbReference type="ARBA" id="ARBA00013882"/>
    </source>
</evidence>
<comment type="pathway">
    <text evidence="1">Glycan biosynthesis; glycogen biosynthesis.</text>
</comment>
<dbReference type="Proteomes" id="UP000050509">
    <property type="component" value="Unassembled WGS sequence"/>
</dbReference>
<dbReference type="SUPFAM" id="SSF56112">
    <property type="entry name" value="Protein kinase-like (PK-like)"/>
    <property type="match status" value="1"/>
</dbReference>
<evidence type="ECO:0000256" key="7">
    <source>
        <dbReference type="ARBA" id="ARBA00022741"/>
    </source>
</evidence>
<evidence type="ECO:0000259" key="12">
    <source>
        <dbReference type="Pfam" id="PF18085"/>
    </source>
</evidence>
<feature type="domain" description="Aminoglycoside phosphotransferase" evidence="11">
    <location>
        <begin position="255"/>
        <end position="375"/>
    </location>
</feature>
<evidence type="ECO:0000259" key="11">
    <source>
        <dbReference type="Pfam" id="PF01636"/>
    </source>
</evidence>
<dbReference type="GO" id="GO:0016740">
    <property type="term" value="F:transferase activity"/>
    <property type="evidence" value="ECO:0007669"/>
    <property type="project" value="UniProtKB-KW"/>
</dbReference>
<evidence type="ECO:0000256" key="10">
    <source>
        <dbReference type="ARBA" id="ARBA00049067"/>
    </source>
</evidence>
<evidence type="ECO:0000256" key="8">
    <source>
        <dbReference type="ARBA" id="ARBA00022840"/>
    </source>
</evidence>
<dbReference type="InterPro" id="IPR011009">
    <property type="entry name" value="Kinase-like_dom_sf"/>
</dbReference>
<accession>A0A0P9H6V3</accession>
<proteinExistence type="inferred from homology"/>
<dbReference type="GO" id="GO:0005977">
    <property type="term" value="P:glycogen metabolic process"/>
    <property type="evidence" value="ECO:0007669"/>
    <property type="project" value="UniProtKB-KW"/>
</dbReference>
<evidence type="ECO:0000256" key="9">
    <source>
        <dbReference type="ARBA" id="ARBA00031251"/>
    </source>
</evidence>
<feature type="non-terminal residue" evidence="13">
    <location>
        <position position="484"/>
    </location>
</feature>